<dbReference type="InterPro" id="IPR030048">
    <property type="entry name" value="SurE"/>
</dbReference>
<keyword evidence="5" id="KW-0378">Hydrolase</keyword>
<dbReference type="Gene3D" id="3.40.1210.10">
    <property type="entry name" value="Survival protein SurE-like phosphatase/nucleotidase"/>
    <property type="match status" value="1"/>
</dbReference>
<keyword evidence="6" id="KW-0732">Signal</keyword>
<evidence type="ECO:0000256" key="1">
    <source>
        <dbReference type="ARBA" id="ARBA00000815"/>
    </source>
</evidence>
<dbReference type="PANTHER" id="PTHR30457">
    <property type="entry name" value="5'-NUCLEOTIDASE SURE"/>
    <property type="match status" value="1"/>
</dbReference>
<feature type="signal peptide" evidence="6">
    <location>
        <begin position="1"/>
        <end position="19"/>
    </location>
</feature>
<evidence type="ECO:0000256" key="6">
    <source>
        <dbReference type="SAM" id="SignalP"/>
    </source>
</evidence>
<evidence type="ECO:0000256" key="4">
    <source>
        <dbReference type="ARBA" id="ARBA00022723"/>
    </source>
</evidence>
<proteinExistence type="inferred from homology"/>
<name>A0A0N7GXK2_9GAMM</name>
<organism evidence="8 9">
    <name type="scientific">Acinetobacter equi</name>
    <dbReference type="NCBI Taxonomy" id="1324350"/>
    <lineage>
        <taxon>Bacteria</taxon>
        <taxon>Pseudomonadati</taxon>
        <taxon>Pseudomonadota</taxon>
        <taxon>Gammaproteobacteria</taxon>
        <taxon>Moraxellales</taxon>
        <taxon>Moraxellaceae</taxon>
        <taxon>Acinetobacter</taxon>
    </lineage>
</organism>
<dbReference type="GO" id="GO:0008253">
    <property type="term" value="F:5'-nucleotidase activity"/>
    <property type="evidence" value="ECO:0007669"/>
    <property type="project" value="UniProtKB-EC"/>
</dbReference>
<dbReference type="InterPro" id="IPR002828">
    <property type="entry name" value="SurE-like_Pase/nucleotidase"/>
</dbReference>
<evidence type="ECO:0000256" key="5">
    <source>
        <dbReference type="ARBA" id="ARBA00022801"/>
    </source>
</evidence>
<protein>
    <recommendedName>
        <fullName evidence="3">5'-nucleotidase</fullName>
        <ecNumber evidence="3">3.1.3.5</ecNumber>
    </recommendedName>
</protein>
<keyword evidence="9" id="KW-1185">Reference proteome</keyword>
<evidence type="ECO:0000259" key="7">
    <source>
        <dbReference type="Pfam" id="PF01975"/>
    </source>
</evidence>
<dbReference type="SUPFAM" id="SSF64167">
    <property type="entry name" value="SurE-like"/>
    <property type="match status" value="1"/>
</dbReference>
<reference evidence="8 9" key="1">
    <citation type="journal article" date="2015" name="Int. J. Syst. Evol. Microbiol.">
        <title>Acinetobacter equi sp. nov. isolated from horse faeces.</title>
        <authorList>
            <person name="Poppel M.T."/>
            <person name="Skiebe E."/>
            <person name="Laue M."/>
            <person name="Bergmann H."/>
            <person name="Ebersberger I."/>
            <person name="Garn T."/>
            <person name="Fruth A."/>
            <person name="Baumgardt S."/>
            <person name="Busse H.J."/>
            <person name="Wilharm G."/>
        </authorList>
    </citation>
    <scope>NUCLEOTIDE SEQUENCE [LARGE SCALE GENOMIC DNA]</scope>
    <source>
        <strain evidence="8 9">114</strain>
    </source>
</reference>
<dbReference type="EC" id="3.1.3.5" evidence="3"/>
<dbReference type="Proteomes" id="UP000064939">
    <property type="component" value="Chromosome"/>
</dbReference>
<comment type="catalytic activity">
    <reaction evidence="1">
        <text>a ribonucleoside 5'-phosphate + H2O = a ribonucleoside + phosphate</text>
        <dbReference type="Rhea" id="RHEA:12484"/>
        <dbReference type="ChEBI" id="CHEBI:15377"/>
        <dbReference type="ChEBI" id="CHEBI:18254"/>
        <dbReference type="ChEBI" id="CHEBI:43474"/>
        <dbReference type="ChEBI" id="CHEBI:58043"/>
        <dbReference type="EC" id="3.1.3.5"/>
    </reaction>
</comment>
<dbReference type="GO" id="GO:0046872">
    <property type="term" value="F:metal ion binding"/>
    <property type="evidence" value="ECO:0007669"/>
    <property type="project" value="UniProtKB-KW"/>
</dbReference>
<dbReference type="RefSeq" id="WP_054580846.1">
    <property type="nucleotide sequence ID" value="NZ_CP012808.1"/>
</dbReference>
<dbReference type="AlphaFoldDB" id="A0A0N7GXK2"/>
<evidence type="ECO:0000313" key="8">
    <source>
        <dbReference type="EMBL" id="ALH94947.1"/>
    </source>
</evidence>
<evidence type="ECO:0000313" key="9">
    <source>
        <dbReference type="Proteomes" id="UP000064939"/>
    </source>
</evidence>
<dbReference type="STRING" id="1324350.AOY20_05015"/>
<evidence type="ECO:0000256" key="2">
    <source>
        <dbReference type="ARBA" id="ARBA00011062"/>
    </source>
</evidence>
<feature type="domain" description="Survival protein SurE-like phosphatase/nucleotidase" evidence="7">
    <location>
        <begin position="22"/>
        <end position="231"/>
    </location>
</feature>
<dbReference type="PANTHER" id="PTHR30457:SF0">
    <property type="entry name" value="PHOSPHATASE, PUTATIVE (AFU_ORTHOLOGUE AFUA_4G01070)-RELATED"/>
    <property type="match status" value="1"/>
</dbReference>
<accession>A0A0N7GXK2</accession>
<evidence type="ECO:0000256" key="3">
    <source>
        <dbReference type="ARBA" id="ARBA00012643"/>
    </source>
</evidence>
<comment type="similarity">
    <text evidence="2">Belongs to the SurE nucleotidase family.</text>
</comment>
<dbReference type="OrthoDB" id="9780815at2"/>
<dbReference type="Pfam" id="PF01975">
    <property type="entry name" value="SurE"/>
    <property type="match status" value="1"/>
</dbReference>
<dbReference type="EMBL" id="CP012808">
    <property type="protein sequence ID" value="ALH94947.1"/>
    <property type="molecule type" value="Genomic_DNA"/>
</dbReference>
<dbReference type="InterPro" id="IPR036523">
    <property type="entry name" value="SurE-like_sf"/>
</dbReference>
<gene>
    <name evidence="8" type="ORF">AOY20_05015</name>
</gene>
<dbReference type="KEGG" id="aei:AOY20_05015"/>
<sequence length="308" mass="32305">MRKVILYLMTMTFAVDASALKIIITNDDGLTSNVVALTNALRSAGHQVAVSVPCTGQSGRGGALVFYSQQRIVAENDDQITANGGCSFGVASIGDPAMGPFKKSGFTDYHYVHATPVVAALYGMDAVAKQKWGTVPDLVISGPNEGQNVGGINLISGTVGAAQFSGIRNVPSIAVSAGENTASATLNNPRSTVVANHVVQLISELEAKAGGKRLLPKNVVLNVNMPNNVSATTPFAFSKVGTFNKYDLSMGSSTTPVEIPVSSATLAQKYDEAVVSDQKISVTALQVGYESSPVTQSWLKLHLKNLFR</sequence>
<feature type="chain" id="PRO_5006012275" description="5'-nucleotidase" evidence="6">
    <location>
        <begin position="20"/>
        <end position="308"/>
    </location>
</feature>
<keyword evidence="4" id="KW-0479">Metal-binding</keyword>